<feature type="compositionally biased region" description="Low complexity" evidence="1">
    <location>
        <begin position="336"/>
        <end position="366"/>
    </location>
</feature>
<reference evidence="7 8" key="2">
    <citation type="submission" date="2018-08" db="EMBL/GenBank/DDBJ databases">
        <title>Aphanomyces genome sequencing and annotation.</title>
        <authorList>
            <person name="Minardi D."/>
            <person name="Oidtmann B."/>
            <person name="Van Der Giezen M."/>
            <person name="Studholme D.J."/>
        </authorList>
    </citation>
    <scope>NUCLEOTIDE SEQUENCE [LARGE SCALE GENOMIC DNA]</scope>
    <source>
        <strain evidence="4 7">Kv</strain>
        <strain evidence="5 8">SA</strain>
    </source>
</reference>
<dbReference type="Proteomes" id="UP000275652">
    <property type="component" value="Unassembled WGS sequence"/>
</dbReference>
<evidence type="ECO:0000313" key="7">
    <source>
        <dbReference type="Proteomes" id="UP000265427"/>
    </source>
</evidence>
<dbReference type="VEuPathDB" id="FungiDB:H257_13995"/>
<evidence type="ECO:0008006" key="10">
    <source>
        <dbReference type="Google" id="ProtNLM"/>
    </source>
</evidence>
<dbReference type="PANTHER" id="PTHR34876">
    <property type="match status" value="1"/>
</dbReference>
<gene>
    <name evidence="6" type="ORF">DYB28_003325</name>
    <name evidence="4" type="ORF">DYB36_012655</name>
    <name evidence="5" type="ORF">DYB38_003811</name>
</gene>
<dbReference type="Proteomes" id="UP000265427">
    <property type="component" value="Unassembled WGS sequence"/>
</dbReference>
<dbReference type="GO" id="GO:0030245">
    <property type="term" value="P:cellulose catabolic process"/>
    <property type="evidence" value="ECO:0007669"/>
    <property type="project" value="InterPro"/>
</dbReference>
<sequence length="485" mass="51702">MKSVVASSAVLVALSTLQWTHAINICNELVPHSWTQAASTNPKLQGALNELSKYAVATWYTDRWEDAVSDLLKKCSGTQVPSIVIYGLPHKDCTDGYSRDGKNEDSAKYKTWVQSLVSRVGSREVVYVLEPDAIGLLSNSPCAKKSKYLENLKLALRLISSGNPNAKVYVDVATWSERDEATKVLNDLKTAGRLHGITINTSNYKSNVQLTAACEYYSGATGGLHCAFDTSRNYRGSVGDEWCNSRSAGIGAPPGSDTGHPLVDFNLWLKVPGESDGTCEDRTSDAQEGPTAGEFFLQGFTSLWNNGYFVDKQGLPKIGDVRSVPTPPTSALGTEAPKATTAAAPITASTSLPTTESTPAPPTTTSRSYNVDDIVAIDAASTVQGGGISSQPPSPIITTTTQSNEISVQAQPGEETSFTPSMVLLIAAVAVAGVVATVLAVIVIRKRNIREKFNDFIERDSSGIVVLGHSTPMHGLDTQRALAMI</sequence>
<dbReference type="InterPro" id="IPR016288">
    <property type="entry name" value="Beta_cellobiohydrolase"/>
</dbReference>
<dbReference type="SUPFAM" id="SSF51989">
    <property type="entry name" value="Glycosyl hydrolases family 6, cellulases"/>
    <property type="match status" value="1"/>
</dbReference>
<dbReference type="EMBL" id="QUTI01055712">
    <property type="protein sequence ID" value="RLN98737.1"/>
    <property type="molecule type" value="Genomic_DNA"/>
</dbReference>
<dbReference type="GO" id="GO:0004553">
    <property type="term" value="F:hydrolase activity, hydrolyzing O-glycosyl compounds"/>
    <property type="evidence" value="ECO:0007669"/>
    <property type="project" value="InterPro"/>
</dbReference>
<feature type="region of interest" description="Disordered" evidence="1">
    <location>
        <begin position="320"/>
        <end position="368"/>
    </location>
</feature>
<evidence type="ECO:0000313" key="8">
    <source>
        <dbReference type="Proteomes" id="UP000265716"/>
    </source>
</evidence>
<keyword evidence="2" id="KW-0472">Membrane</keyword>
<dbReference type="PANTHER" id="PTHR34876:SF4">
    <property type="entry name" value="1,4-BETA-D-GLUCAN CELLOBIOHYDROLASE C-RELATED"/>
    <property type="match status" value="1"/>
</dbReference>
<accession>A0A397BUT2</accession>
<proteinExistence type="predicted"/>
<evidence type="ECO:0000313" key="6">
    <source>
        <dbReference type="EMBL" id="RLN98737.1"/>
    </source>
</evidence>
<evidence type="ECO:0000313" key="9">
    <source>
        <dbReference type="Proteomes" id="UP000275652"/>
    </source>
</evidence>
<dbReference type="AlphaFoldDB" id="A0A397BUT2"/>
<protein>
    <recommendedName>
        <fullName evidence="10">Glycoside hydrolase</fullName>
    </recommendedName>
</protein>
<feature type="transmembrane region" description="Helical" evidence="2">
    <location>
        <begin position="422"/>
        <end position="444"/>
    </location>
</feature>
<evidence type="ECO:0000313" key="4">
    <source>
        <dbReference type="EMBL" id="RHY24483.1"/>
    </source>
</evidence>
<dbReference type="Pfam" id="PF01341">
    <property type="entry name" value="Glyco_hydro_6"/>
    <property type="match status" value="1"/>
</dbReference>
<evidence type="ECO:0000256" key="2">
    <source>
        <dbReference type="SAM" id="Phobius"/>
    </source>
</evidence>
<keyword evidence="2" id="KW-1133">Transmembrane helix</keyword>
<evidence type="ECO:0000313" key="5">
    <source>
        <dbReference type="EMBL" id="RHY43020.1"/>
    </source>
</evidence>
<name>A0A397BUT2_APHAT</name>
<dbReference type="Gene3D" id="3.20.20.40">
    <property type="entry name" value="1, 4-beta cellobiohydrolase"/>
    <property type="match status" value="1"/>
</dbReference>
<organism evidence="4 7">
    <name type="scientific">Aphanomyces astaci</name>
    <name type="common">Crayfish plague agent</name>
    <dbReference type="NCBI Taxonomy" id="112090"/>
    <lineage>
        <taxon>Eukaryota</taxon>
        <taxon>Sar</taxon>
        <taxon>Stramenopiles</taxon>
        <taxon>Oomycota</taxon>
        <taxon>Saprolegniomycetes</taxon>
        <taxon>Saprolegniales</taxon>
        <taxon>Verrucalvaceae</taxon>
        <taxon>Aphanomyces</taxon>
    </lineage>
</organism>
<feature type="chain" id="PRO_5040068801" description="Glycoside hydrolase" evidence="3">
    <location>
        <begin position="23"/>
        <end position="485"/>
    </location>
</feature>
<keyword evidence="2" id="KW-0812">Transmembrane</keyword>
<feature type="signal peptide" evidence="3">
    <location>
        <begin position="1"/>
        <end position="22"/>
    </location>
</feature>
<evidence type="ECO:0000256" key="3">
    <source>
        <dbReference type="SAM" id="SignalP"/>
    </source>
</evidence>
<dbReference type="EMBL" id="QUTC01008718">
    <property type="protein sequence ID" value="RHY43020.1"/>
    <property type="molecule type" value="Genomic_DNA"/>
</dbReference>
<keyword evidence="3" id="KW-0732">Signal</keyword>
<dbReference type="Proteomes" id="UP000265716">
    <property type="component" value="Unassembled WGS sequence"/>
</dbReference>
<comment type="caution">
    <text evidence="4">The sequence shown here is derived from an EMBL/GenBank/DDBJ whole genome shotgun (WGS) entry which is preliminary data.</text>
</comment>
<dbReference type="InterPro" id="IPR036434">
    <property type="entry name" value="Beta_cellobiohydrolase_sf"/>
</dbReference>
<dbReference type="PRINTS" id="PR00733">
    <property type="entry name" value="GLHYDRLASE6"/>
</dbReference>
<reference evidence="6 9" key="1">
    <citation type="journal article" date="2018" name="J. Invertebr. Pathol.">
        <title>New genotyping method for the causative agent of crayfish plague (Aphanomyces astaci) based on whole genome data.</title>
        <authorList>
            <person name="Minardi D."/>
            <person name="Studholme D.J."/>
            <person name="van der Giezen M."/>
            <person name="Pretto T."/>
            <person name="Oidtmann B."/>
        </authorList>
    </citation>
    <scope>NUCLEOTIDE SEQUENCE [LARGE SCALE GENOMIC DNA]</scope>
    <source>
        <strain evidence="6 9">KB13</strain>
    </source>
</reference>
<evidence type="ECO:0000256" key="1">
    <source>
        <dbReference type="SAM" id="MobiDB-lite"/>
    </source>
</evidence>
<dbReference type="EMBL" id="QUSZ01001850">
    <property type="protein sequence ID" value="RHY24483.1"/>
    <property type="molecule type" value="Genomic_DNA"/>
</dbReference>